<dbReference type="GeneID" id="71991101"/>
<dbReference type="AlphaFoldDB" id="A0A9Q8PE85"/>
<evidence type="ECO:0000313" key="1">
    <source>
        <dbReference type="EMBL" id="UJO20825.1"/>
    </source>
</evidence>
<keyword evidence="2" id="KW-1185">Reference proteome</keyword>
<protein>
    <submittedName>
        <fullName evidence="1">Uncharacterized protein</fullName>
    </submittedName>
</protein>
<name>A0A9Q8PE85_PASFU</name>
<evidence type="ECO:0000313" key="2">
    <source>
        <dbReference type="Proteomes" id="UP000756132"/>
    </source>
</evidence>
<proteinExistence type="predicted"/>
<reference evidence="1" key="1">
    <citation type="submission" date="2021-12" db="EMBL/GenBank/DDBJ databases">
        <authorList>
            <person name="Zaccaron A."/>
            <person name="Stergiopoulos I."/>
        </authorList>
    </citation>
    <scope>NUCLEOTIDE SEQUENCE</scope>
    <source>
        <strain evidence="1">Race5_Kim</strain>
    </source>
</reference>
<reference evidence="1" key="2">
    <citation type="journal article" date="2022" name="Microb. Genom.">
        <title>A chromosome-scale genome assembly of the tomato pathogen Cladosporium fulvum reveals a compartmentalized genome architecture and the presence of a dispensable chromosome.</title>
        <authorList>
            <person name="Zaccaron A.Z."/>
            <person name="Chen L.H."/>
            <person name="Samaras A."/>
            <person name="Stergiopoulos I."/>
        </authorList>
    </citation>
    <scope>NUCLEOTIDE SEQUENCE</scope>
    <source>
        <strain evidence="1">Race5_Kim</strain>
    </source>
</reference>
<accession>A0A9Q8PE85</accession>
<sequence length="91" mass="10037">MPPNEDALTVSAAARAFKRTLFSTSWTSQHYRDPFHMTYIMSGPAEEAASKTALAKVFGGALSNALFSELTVVCGDRQWLCHRIVLCRVSD</sequence>
<dbReference type="RefSeq" id="XP_047765191.1">
    <property type="nucleotide sequence ID" value="XM_047910371.1"/>
</dbReference>
<gene>
    <name evidence="1" type="ORF">CLAFUR5_11223</name>
</gene>
<dbReference type="EMBL" id="CP090170">
    <property type="protein sequence ID" value="UJO20825.1"/>
    <property type="molecule type" value="Genomic_DNA"/>
</dbReference>
<dbReference type="OrthoDB" id="6359816at2759"/>
<dbReference type="Proteomes" id="UP000756132">
    <property type="component" value="Chromosome 8"/>
</dbReference>
<organism evidence="1 2">
    <name type="scientific">Passalora fulva</name>
    <name type="common">Tomato leaf mold</name>
    <name type="synonym">Cladosporium fulvum</name>
    <dbReference type="NCBI Taxonomy" id="5499"/>
    <lineage>
        <taxon>Eukaryota</taxon>
        <taxon>Fungi</taxon>
        <taxon>Dikarya</taxon>
        <taxon>Ascomycota</taxon>
        <taxon>Pezizomycotina</taxon>
        <taxon>Dothideomycetes</taxon>
        <taxon>Dothideomycetidae</taxon>
        <taxon>Mycosphaerellales</taxon>
        <taxon>Mycosphaerellaceae</taxon>
        <taxon>Fulvia</taxon>
    </lineage>
</organism>
<dbReference type="KEGG" id="ffu:CLAFUR5_11223"/>